<organism evidence="2 3">
    <name type="scientific">Oryzias melastigma</name>
    <name type="common">Marine medaka</name>
    <dbReference type="NCBI Taxonomy" id="30732"/>
    <lineage>
        <taxon>Eukaryota</taxon>
        <taxon>Metazoa</taxon>
        <taxon>Chordata</taxon>
        <taxon>Craniata</taxon>
        <taxon>Vertebrata</taxon>
        <taxon>Euteleostomi</taxon>
        <taxon>Actinopterygii</taxon>
        <taxon>Neopterygii</taxon>
        <taxon>Teleostei</taxon>
        <taxon>Neoteleostei</taxon>
        <taxon>Acanthomorphata</taxon>
        <taxon>Ovalentaria</taxon>
        <taxon>Atherinomorphae</taxon>
        <taxon>Beloniformes</taxon>
        <taxon>Adrianichthyidae</taxon>
        <taxon>Oryziinae</taxon>
        <taxon>Oryzias</taxon>
    </lineage>
</organism>
<protein>
    <submittedName>
        <fullName evidence="2">Uncharacterized protein</fullName>
    </submittedName>
</protein>
<feature type="compositionally biased region" description="Basic and acidic residues" evidence="1">
    <location>
        <begin position="27"/>
        <end position="39"/>
    </location>
</feature>
<sequence length="103" mass="11029">MRLCADASSPQASAVSLPPTPTSTHQSRTELPLKLEDVGSRSSSVKPCTYSTQIRGALRETERIGNPGWRLPGRSDGSLKERRSVVRLAEADTAEGLPASSPR</sequence>
<accession>A0A834FK14</accession>
<evidence type="ECO:0000313" key="3">
    <source>
        <dbReference type="Proteomes" id="UP000646548"/>
    </source>
</evidence>
<evidence type="ECO:0000256" key="1">
    <source>
        <dbReference type="SAM" id="MobiDB-lite"/>
    </source>
</evidence>
<reference evidence="2" key="1">
    <citation type="journal article" name="BMC Genomics">
        <title>Long-read sequencing and de novo genome assembly of marine medaka (Oryzias melastigma).</title>
        <authorList>
            <person name="Liang P."/>
            <person name="Saqib H.S.A."/>
            <person name="Ni X."/>
            <person name="Shen Y."/>
        </authorList>
    </citation>
    <scope>NUCLEOTIDE SEQUENCE</scope>
    <source>
        <strain evidence="2">Bigg-433</strain>
    </source>
</reference>
<dbReference type="AlphaFoldDB" id="A0A834FK14"/>
<feature type="compositionally biased region" description="Polar residues" evidence="1">
    <location>
        <begin position="40"/>
        <end position="50"/>
    </location>
</feature>
<dbReference type="EMBL" id="WKFB01000102">
    <property type="protein sequence ID" value="KAF6735650.1"/>
    <property type="molecule type" value="Genomic_DNA"/>
</dbReference>
<comment type="caution">
    <text evidence="2">The sequence shown here is derived from an EMBL/GenBank/DDBJ whole genome shotgun (WGS) entry which is preliminary data.</text>
</comment>
<gene>
    <name evidence="2" type="ORF">FQA47_019021</name>
</gene>
<feature type="region of interest" description="Disordered" evidence="1">
    <location>
        <begin position="1"/>
        <end position="50"/>
    </location>
</feature>
<dbReference type="Proteomes" id="UP000646548">
    <property type="component" value="Unassembled WGS sequence"/>
</dbReference>
<proteinExistence type="predicted"/>
<name>A0A834FK14_ORYME</name>
<evidence type="ECO:0000313" key="2">
    <source>
        <dbReference type="EMBL" id="KAF6735650.1"/>
    </source>
</evidence>